<dbReference type="EMBL" id="LR899014">
    <property type="protein sequence ID" value="CAD7092830.1"/>
    <property type="molecule type" value="Genomic_DNA"/>
</dbReference>
<dbReference type="FunFam" id="1.20.1440.160:FF:000001">
    <property type="entry name" value="Tumor necrosis factor alpha-induced protein 8-like 1"/>
    <property type="match status" value="1"/>
</dbReference>
<accession>A0A7R8V791</accession>
<dbReference type="Gene3D" id="1.20.1440.160">
    <property type="entry name" value="Tumor necrosis factor alpha-induced protein 8-like"/>
    <property type="match status" value="1"/>
</dbReference>
<gene>
    <name evidence="1" type="ORF">HERILL_LOCUS15160</name>
</gene>
<sequence length="372" mass="41979">MKLNLWQHSPIDNRISSCNPLYFEFLAAAFGAASNCSSFVAPSRLSQVPPGFAAPSPNCCPPFHVFNSLFINCIQYSSKDMSTASLLEIQTWLVYQRVAIDCAGCLFAFGLRGASLFTAYFTHLISSCSEDIKAPYILVQFQFSLFIPMIEREHLKLIQLSFLKLNSGCDFTLDPPSVSSYFTIMTDNAFKARDIGLRAQKKILSRMATKSIAKTFIDGTTASLLDNIYRLAKIHTGNKKESEKLVKNIIKIVIKVGVLHRNGQFNSEEERAAERFRSKFQNTQMAIISFYEVDFSFDLPYLQKSFAESHAALKEVVRRHLTDKSLNRIDEVFSFFSDSNLLETAFKTDSPYREIMGKIVTDLNNAMDNGDL</sequence>
<evidence type="ECO:0000313" key="1">
    <source>
        <dbReference type="EMBL" id="CAD7092830.1"/>
    </source>
</evidence>
<dbReference type="PANTHER" id="PTHR12757">
    <property type="entry name" value="TUMOR NECROSIS FACTOR INDUCED PROTEIN"/>
    <property type="match status" value="1"/>
</dbReference>
<protein>
    <recommendedName>
        <fullName evidence="3">Tumor necrosis factor alpha-induced protein 8-like protein</fullName>
    </recommendedName>
</protein>
<evidence type="ECO:0000313" key="2">
    <source>
        <dbReference type="Proteomes" id="UP000594454"/>
    </source>
</evidence>
<dbReference type="FunCoup" id="A0A7R8V791">
    <property type="interactions" value="222"/>
</dbReference>
<dbReference type="PANTHER" id="PTHR12757:SF1">
    <property type="entry name" value="PROTEIN SALIVARY GLANDS MARRED"/>
    <property type="match status" value="1"/>
</dbReference>
<dbReference type="InParanoid" id="A0A7R8V791"/>
<dbReference type="InterPro" id="IPR008477">
    <property type="entry name" value="TNFAIP8-like"/>
</dbReference>
<dbReference type="AlphaFoldDB" id="A0A7R8V791"/>
<organism evidence="1 2">
    <name type="scientific">Hermetia illucens</name>
    <name type="common">Black soldier fly</name>
    <dbReference type="NCBI Taxonomy" id="343691"/>
    <lineage>
        <taxon>Eukaryota</taxon>
        <taxon>Metazoa</taxon>
        <taxon>Ecdysozoa</taxon>
        <taxon>Arthropoda</taxon>
        <taxon>Hexapoda</taxon>
        <taxon>Insecta</taxon>
        <taxon>Pterygota</taxon>
        <taxon>Neoptera</taxon>
        <taxon>Endopterygota</taxon>
        <taxon>Diptera</taxon>
        <taxon>Brachycera</taxon>
        <taxon>Stratiomyomorpha</taxon>
        <taxon>Stratiomyidae</taxon>
        <taxon>Hermetiinae</taxon>
        <taxon>Hermetia</taxon>
    </lineage>
</organism>
<dbReference type="Proteomes" id="UP000594454">
    <property type="component" value="Chromosome 6"/>
</dbReference>
<keyword evidence="2" id="KW-1185">Reference proteome</keyword>
<dbReference type="Pfam" id="PF05527">
    <property type="entry name" value="TNFAIP8"/>
    <property type="match status" value="1"/>
</dbReference>
<proteinExistence type="predicted"/>
<dbReference type="InterPro" id="IPR038355">
    <property type="entry name" value="TNFAIP8_sf"/>
</dbReference>
<dbReference type="GO" id="GO:0005737">
    <property type="term" value="C:cytoplasm"/>
    <property type="evidence" value="ECO:0007669"/>
    <property type="project" value="TreeGrafter"/>
</dbReference>
<name>A0A7R8V791_HERIL</name>
<evidence type="ECO:0008006" key="3">
    <source>
        <dbReference type="Google" id="ProtNLM"/>
    </source>
</evidence>
<dbReference type="OrthoDB" id="10055976at2759"/>
<reference evidence="1 2" key="1">
    <citation type="submission" date="2020-11" db="EMBL/GenBank/DDBJ databases">
        <authorList>
            <person name="Wallbank WR R."/>
            <person name="Pardo Diaz C."/>
            <person name="Kozak K."/>
            <person name="Martin S."/>
            <person name="Jiggins C."/>
            <person name="Moest M."/>
            <person name="Warren A I."/>
            <person name="Generalovic N T."/>
            <person name="Byers J.R.P. K."/>
            <person name="Montejo-Kovacevich G."/>
            <person name="Yen C E."/>
        </authorList>
    </citation>
    <scope>NUCLEOTIDE SEQUENCE [LARGE SCALE GENOMIC DNA]</scope>
</reference>
<dbReference type="GO" id="GO:0042981">
    <property type="term" value="P:regulation of apoptotic process"/>
    <property type="evidence" value="ECO:0007669"/>
    <property type="project" value="InterPro"/>
</dbReference>